<protein>
    <submittedName>
        <fullName evidence="3">Glycosyltransferase involved in cell wall biosynthesis</fullName>
    </submittedName>
</protein>
<dbReference type="RefSeq" id="WP_101470986.1">
    <property type="nucleotide sequence ID" value="NZ_PJND01000007.1"/>
</dbReference>
<dbReference type="Proteomes" id="UP000275027">
    <property type="component" value="Unassembled WGS sequence"/>
</dbReference>
<accession>A0A497VFV3</accession>
<evidence type="ECO:0000313" key="4">
    <source>
        <dbReference type="Proteomes" id="UP000233767"/>
    </source>
</evidence>
<reference evidence="2 4" key="1">
    <citation type="submission" date="2017-12" db="EMBL/GenBank/DDBJ databases">
        <title>Genomic Encyclopedia of Type Strains, Phase III (KMG-III): the genomes of soil and plant-associated and newly described type strains.</title>
        <authorList>
            <person name="Whitman W."/>
        </authorList>
    </citation>
    <scope>NUCLEOTIDE SEQUENCE [LARGE SCALE GENOMIC DNA]</scope>
    <source>
        <strain evidence="2 4">IP-10</strain>
    </source>
</reference>
<dbReference type="InterPro" id="IPR029044">
    <property type="entry name" value="Nucleotide-diphossugar_trans"/>
</dbReference>
<evidence type="ECO:0000259" key="1">
    <source>
        <dbReference type="Pfam" id="PF00535"/>
    </source>
</evidence>
<dbReference type="SUPFAM" id="SSF53448">
    <property type="entry name" value="Nucleotide-diphospho-sugar transferases"/>
    <property type="match status" value="1"/>
</dbReference>
<sequence>MELKLSIIIPVYNGEKHIEECIESLTKQTLSDCEFIFVNDGSNDKSVELIQKHLIEDSRIILINQKNSGVSVARNTGIESAKGEYIGFIDSDDFVTNDMFEVLYKEAVKKNADVVVSDYYLGRDGKYVKKKTVFEYGFLYDNASINKKIIPSLIKNEDIVLPAVWNKIYRRKFLQDNNFFFLKKFSLEEDILFNIQVISHAKTLFFIDYCGYFYRETIGSASRKIAENSFFDRIIENYNIDIKSLTNITIPYEEVKKFQAVKLVNLSLYYLFKGAIDDQITQKERNLLYKRIILNNDVVLSSKKYKQELLKNKGLLEIVMMFIIRNKLITTAHILGFLLNKIYTPKLSEIFRSLNQKVNVFIK</sequence>
<dbReference type="AlphaFoldDB" id="A0A497VFV3"/>
<evidence type="ECO:0000313" key="3">
    <source>
        <dbReference type="EMBL" id="RLJ35613.1"/>
    </source>
</evidence>
<comment type="caution">
    <text evidence="3">The sequence shown here is derived from an EMBL/GenBank/DDBJ whole genome shotgun (WGS) entry which is preliminary data.</text>
</comment>
<dbReference type="Pfam" id="PF00535">
    <property type="entry name" value="Glycos_transf_2"/>
    <property type="match status" value="1"/>
</dbReference>
<dbReference type="Gene3D" id="3.90.550.10">
    <property type="entry name" value="Spore Coat Polysaccharide Biosynthesis Protein SpsA, Chain A"/>
    <property type="match status" value="1"/>
</dbReference>
<feature type="domain" description="Glycosyltransferase 2-like" evidence="1">
    <location>
        <begin position="6"/>
        <end position="174"/>
    </location>
</feature>
<keyword evidence="4" id="KW-1185">Reference proteome</keyword>
<gene>
    <name evidence="2" type="ORF">B0G92_0511</name>
    <name evidence="3" type="ORF">CLV50_0995</name>
</gene>
<evidence type="ECO:0000313" key="2">
    <source>
        <dbReference type="EMBL" id="PKW28884.1"/>
    </source>
</evidence>
<proteinExistence type="predicted"/>
<dbReference type="EMBL" id="PJND01000007">
    <property type="protein sequence ID" value="PKW28884.1"/>
    <property type="molecule type" value="Genomic_DNA"/>
</dbReference>
<name>A0A497VFV3_9FLAO</name>
<dbReference type="GO" id="GO:0016758">
    <property type="term" value="F:hexosyltransferase activity"/>
    <property type="evidence" value="ECO:0007669"/>
    <property type="project" value="UniProtKB-ARBA"/>
</dbReference>
<reference evidence="3 5" key="2">
    <citation type="submission" date="2018-10" db="EMBL/GenBank/DDBJ databases">
        <title>Genomic Encyclopedia of Archaeal and Bacterial Type Strains, Phase II (KMG-II): from individual species to whole genera.</title>
        <authorList>
            <person name="Goeker M."/>
        </authorList>
    </citation>
    <scope>NUCLEOTIDE SEQUENCE [LARGE SCALE GENOMIC DNA]</scope>
    <source>
        <strain evidence="3 5">DSM 21886</strain>
    </source>
</reference>
<dbReference type="PANTHER" id="PTHR22916:SF3">
    <property type="entry name" value="UDP-GLCNAC:BETAGAL BETA-1,3-N-ACETYLGLUCOSAMINYLTRANSFERASE-LIKE PROTEIN 1"/>
    <property type="match status" value="1"/>
</dbReference>
<dbReference type="PANTHER" id="PTHR22916">
    <property type="entry name" value="GLYCOSYLTRANSFERASE"/>
    <property type="match status" value="1"/>
</dbReference>
<organism evidence="3 5">
    <name type="scientific">Flavobacterium lindanitolerans</name>
    <dbReference type="NCBI Taxonomy" id="428988"/>
    <lineage>
        <taxon>Bacteria</taxon>
        <taxon>Pseudomonadati</taxon>
        <taxon>Bacteroidota</taxon>
        <taxon>Flavobacteriia</taxon>
        <taxon>Flavobacteriales</taxon>
        <taxon>Flavobacteriaceae</taxon>
        <taxon>Flavobacterium</taxon>
    </lineage>
</organism>
<dbReference type="EMBL" id="RCCB01000010">
    <property type="protein sequence ID" value="RLJ35613.1"/>
    <property type="molecule type" value="Genomic_DNA"/>
</dbReference>
<evidence type="ECO:0000313" key="5">
    <source>
        <dbReference type="Proteomes" id="UP000275027"/>
    </source>
</evidence>
<dbReference type="CDD" id="cd00761">
    <property type="entry name" value="Glyco_tranf_GTA_type"/>
    <property type="match status" value="1"/>
</dbReference>
<dbReference type="Proteomes" id="UP000233767">
    <property type="component" value="Unassembled WGS sequence"/>
</dbReference>
<keyword evidence="3" id="KW-0808">Transferase</keyword>
<dbReference type="InterPro" id="IPR001173">
    <property type="entry name" value="Glyco_trans_2-like"/>
</dbReference>